<evidence type="ECO:0008006" key="4">
    <source>
        <dbReference type="Google" id="ProtNLM"/>
    </source>
</evidence>
<dbReference type="InterPro" id="IPR021324">
    <property type="entry name" value="DUF2929"/>
</dbReference>
<keyword evidence="3" id="KW-1185">Reference proteome</keyword>
<keyword evidence="1" id="KW-0472">Membrane</keyword>
<proteinExistence type="predicted"/>
<keyword evidence="1" id="KW-1133">Transmembrane helix</keyword>
<dbReference type="AlphaFoldDB" id="A0A078LYS6"/>
<accession>A0A078LYS6</accession>
<keyword evidence="1" id="KW-0812">Transmembrane</keyword>
<evidence type="ECO:0000313" key="3">
    <source>
        <dbReference type="Proteomes" id="UP000044136"/>
    </source>
</evidence>
<reference evidence="2 3" key="1">
    <citation type="submission" date="2014-07" db="EMBL/GenBank/DDBJ databases">
        <authorList>
            <person name="Urmite Genomes Urmite Genomes"/>
        </authorList>
    </citation>
    <scope>NUCLEOTIDE SEQUENCE [LARGE SCALE GENOMIC DNA]</scope>
    <source>
        <strain evidence="2 3">13MG44_air</strain>
    </source>
</reference>
<dbReference type="OrthoDB" id="2440739at2"/>
<dbReference type="STRING" id="1461582.BN1048_00309"/>
<feature type="transmembrane region" description="Helical" evidence="1">
    <location>
        <begin position="29"/>
        <end position="49"/>
    </location>
</feature>
<evidence type="ECO:0000256" key="1">
    <source>
        <dbReference type="SAM" id="Phobius"/>
    </source>
</evidence>
<dbReference type="Proteomes" id="UP000044136">
    <property type="component" value="Unassembled WGS sequence"/>
</dbReference>
<sequence>MRYLVTFFWAFLLTQMVNFILNSLAGGGPINFWIGVVLAVAITLAIFILDGLTKMSADHTHAGDEH</sequence>
<dbReference type="HOGENOM" id="CLU_174715_4_1_9"/>
<evidence type="ECO:0000313" key="2">
    <source>
        <dbReference type="EMBL" id="CDZ99184.1"/>
    </source>
</evidence>
<name>A0A078LYS6_9STAP</name>
<gene>
    <name evidence="2" type="ORF">BN1048_00309</name>
</gene>
<protein>
    <recommendedName>
        <fullName evidence="4">DUF2929 family protein</fullName>
    </recommendedName>
</protein>
<dbReference type="Pfam" id="PF11151">
    <property type="entry name" value="DUF2929"/>
    <property type="match status" value="1"/>
</dbReference>
<dbReference type="RefSeq" id="WP_035807680.1">
    <property type="nucleotide sequence ID" value="NZ_CCSE01000001.1"/>
</dbReference>
<dbReference type="eggNOG" id="ENOG5033CMT">
    <property type="taxonomic scope" value="Bacteria"/>
</dbReference>
<organism evidence="2 3">
    <name type="scientific">Jeotgalicoccus saudimassiliensis</name>
    <dbReference type="NCBI Taxonomy" id="1461582"/>
    <lineage>
        <taxon>Bacteria</taxon>
        <taxon>Bacillati</taxon>
        <taxon>Bacillota</taxon>
        <taxon>Bacilli</taxon>
        <taxon>Bacillales</taxon>
        <taxon>Staphylococcaceae</taxon>
        <taxon>Jeotgalicoccus</taxon>
    </lineage>
</organism>
<dbReference type="EMBL" id="CCSE01000001">
    <property type="protein sequence ID" value="CDZ99184.1"/>
    <property type="molecule type" value="Genomic_DNA"/>
</dbReference>